<dbReference type="RefSeq" id="WP_171672841.1">
    <property type="nucleotide sequence ID" value="NZ_BAAAGT010000002.1"/>
</dbReference>
<proteinExistence type="predicted"/>
<evidence type="ECO:0000313" key="4">
    <source>
        <dbReference type="Proteomes" id="UP000553957"/>
    </source>
</evidence>
<comment type="caution">
    <text evidence="2">The sequence shown here is derived from an EMBL/GenBank/DDBJ whole genome shotgun (WGS) entry which is preliminary data.</text>
</comment>
<keyword evidence="3" id="KW-1185">Reference proteome</keyword>
<dbReference type="Proteomes" id="UP000534306">
    <property type="component" value="Unassembled WGS sequence"/>
</dbReference>
<dbReference type="Proteomes" id="UP000553957">
    <property type="component" value="Unassembled WGS sequence"/>
</dbReference>
<protein>
    <submittedName>
        <fullName evidence="1">Putative nucleic-acid-binding Zn-ribbon protein</fullName>
    </submittedName>
</protein>
<dbReference type="AlphaFoldDB" id="A0A7Y4KXA7"/>
<dbReference type="EMBL" id="JABJRC010000002">
    <property type="protein sequence ID" value="NOL40363.1"/>
    <property type="molecule type" value="Genomic_DNA"/>
</dbReference>
<organism evidence="2 3">
    <name type="scientific">Kribbella sandramycini</name>
    <dbReference type="NCBI Taxonomy" id="60450"/>
    <lineage>
        <taxon>Bacteria</taxon>
        <taxon>Bacillati</taxon>
        <taxon>Actinomycetota</taxon>
        <taxon>Actinomycetes</taxon>
        <taxon>Propionibacteriales</taxon>
        <taxon>Kribbellaceae</taxon>
        <taxon>Kribbella</taxon>
    </lineage>
</organism>
<reference evidence="2 3" key="1">
    <citation type="submission" date="2020-05" db="EMBL/GenBank/DDBJ databases">
        <title>Genome sequence of Kribbella sandramycini ATCC 39419.</title>
        <authorList>
            <person name="Maclea K.S."/>
            <person name="Fair J.L."/>
        </authorList>
    </citation>
    <scope>NUCLEOTIDE SEQUENCE [LARGE SCALE GENOMIC DNA]</scope>
    <source>
        <strain evidence="2 3">ATCC 39419</strain>
    </source>
</reference>
<evidence type="ECO:0000313" key="3">
    <source>
        <dbReference type="Proteomes" id="UP000534306"/>
    </source>
</evidence>
<sequence length="59" mass="6890">MTNQPSLACPLCSCTTFSQEESRQDSAWGFTSHRMTLLICDNCRYVLHFYDRNSVFDFD</sequence>
<reference evidence="1 4" key="2">
    <citation type="submission" date="2020-08" db="EMBL/GenBank/DDBJ databases">
        <title>Sequencing the genomes of 1000 actinobacteria strains.</title>
        <authorList>
            <person name="Klenk H.-P."/>
        </authorList>
    </citation>
    <scope>NUCLEOTIDE SEQUENCE [LARGE SCALE GENOMIC DNA]</scope>
    <source>
        <strain evidence="1 4">DSM 15626</strain>
    </source>
</reference>
<name>A0A7Y4KXA7_9ACTN</name>
<gene>
    <name evidence="1" type="ORF">HNR71_005447</name>
    <name evidence="2" type="ORF">HPO96_08910</name>
</gene>
<accession>A0A7Y4KXA7</accession>
<evidence type="ECO:0000313" key="1">
    <source>
        <dbReference type="EMBL" id="MBB6569810.1"/>
    </source>
</evidence>
<evidence type="ECO:0000313" key="2">
    <source>
        <dbReference type="EMBL" id="NOL40363.1"/>
    </source>
</evidence>
<dbReference type="EMBL" id="JACHKF010000001">
    <property type="protein sequence ID" value="MBB6569810.1"/>
    <property type="molecule type" value="Genomic_DNA"/>
</dbReference>